<sequence length="62" mass="6994">MERSNFVQILNPCHKQELQANSRGSILRLQSNSVVFQSENLRSNSVERSSRAVLHHAHPLAA</sequence>
<reference evidence="1" key="1">
    <citation type="submission" date="2021-05" db="EMBL/GenBank/DDBJ databases">
        <authorList>
            <person name="Pietrasiak N."/>
            <person name="Ward R."/>
            <person name="Stajich J.E."/>
            <person name="Kurbessoian T."/>
        </authorList>
    </citation>
    <scope>NUCLEOTIDE SEQUENCE</scope>
    <source>
        <strain evidence="1">HA4357-MV3</strain>
    </source>
</reference>
<reference evidence="1" key="2">
    <citation type="journal article" date="2022" name="Microbiol. Resour. Announc.">
        <title>Metagenome Sequencing to Explore Phylogenomics of Terrestrial Cyanobacteria.</title>
        <authorList>
            <person name="Ward R.D."/>
            <person name="Stajich J.E."/>
            <person name="Johansen J.R."/>
            <person name="Huntemann M."/>
            <person name="Clum A."/>
            <person name="Foster B."/>
            <person name="Foster B."/>
            <person name="Roux S."/>
            <person name="Palaniappan K."/>
            <person name="Varghese N."/>
            <person name="Mukherjee S."/>
            <person name="Reddy T.B.K."/>
            <person name="Daum C."/>
            <person name="Copeland A."/>
            <person name="Chen I.A."/>
            <person name="Ivanova N.N."/>
            <person name="Kyrpides N.C."/>
            <person name="Shapiro N."/>
            <person name="Eloe-Fadrosh E.A."/>
            <person name="Pietrasiak N."/>
        </authorList>
    </citation>
    <scope>NUCLEOTIDE SEQUENCE</scope>
    <source>
        <strain evidence="1">HA4357-MV3</strain>
    </source>
</reference>
<proteinExistence type="predicted"/>
<dbReference type="EMBL" id="JAHHHW010000042">
    <property type="protein sequence ID" value="MBW4430938.1"/>
    <property type="molecule type" value="Genomic_DNA"/>
</dbReference>
<dbReference type="EMBL" id="JAHHHW010000042">
    <property type="protein sequence ID" value="MBW4430953.1"/>
    <property type="molecule type" value="Genomic_DNA"/>
</dbReference>
<comment type="caution">
    <text evidence="1">The sequence shown here is derived from an EMBL/GenBank/DDBJ whole genome shotgun (WGS) entry which is preliminary data.</text>
</comment>
<evidence type="ECO:0000313" key="2">
    <source>
        <dbReference type="EMBL" id="MBW4430953.1"/>
    </source>
</evidence>
<name>A0A9E3H500_9NOST</name>
<protein>
    <submittedName>
        <fullName evidence="1">Uncharacterized protein</fullName>
    </submittedName>
</protein>
<accession>A0A9E3H500</accession>
<dbReference type="Proteomes" id="UP000813215">
    <property type="component" value="Unassembled WGS sequence"/>
</dbReference>
<evidence type="ECO:0000313" key="1">
    <source>
        <dbReference type="EMBL" id="MBW4430938.1"/>
    </source>
</evidence>
<dbReference type="AlphaFoldDB" id="A0A9E3H500"/>
<gene>
    <name evidence="1" type="ORF">KME28_04170</name>
    <name evidence="2" type="ORF">KME28_04245</name>
</gene>
<organism evidence="1 3">
    <name type="scientific">Pelatocladus maniniholoensis HA4357-MV3</name>
    <dbReference type="NCBI Taxonomy" id="1117104"/>
    <lineage>
        <taxon>Bacteria</taxon>
        <taxon>Bacillati</taxon>
        <taxon>Cyanobacteriota</taxon>
        <taxon>Cyanophyceae</taxon>
        <taxon>Nostocales</taxon>
        <taxon>Nostocaceae</taxon>
        <taxon>Pelatocladus</taxon>
    </lineage>
</organism>
<evidence type="ECO:0000313" key="3">
    <source>
        <dbReference type="Proteomes" id="UP000813215"/>
    </source>
</evidence>